<feature type="region of interest" description="Disordered" evidence="1">
    <location>
        <begin position="1"/>
        <end position="128"/>
    </location>
</feature>
<keyword evidence="3" id="KW-1185">Reference proteome</keyword>
<gene>
    <name evidence="2" type="ORF">PG994_005670</name>
</gene>
<protein>
    <submittedName>
        <fullName evidence="2">Uncharacterized protein</fullName>
    </submittedName>
</protein>
<feature type="region of interest" description="Disordered" evidence="1">
    <location>
        <begin position="143"/>
        <end position="167"/>
    </location>
</feature>
<dbReference type="EMBL" id="JAQQWL010000006">
    <property type="protein sequence ID" value="KAK8069054.1"/>
    <property type="molecule type" value="Genomic_DNA"/>
</dbReference>
<reference evidence="2 3" key="1">
    <citation type="submission" date="2023-01" db="EMBL/GenBank/DDBJ databases">
        <title>Analysis of 21 Apiospora genomes using comparative genomics revels a genus with tremendous synthesis potential of carbohydrate active enzymes and secondary metabolites.</title>
        <authorList>
            <person name="Sorensen T."/>
        </authorList>
    </citation>
    <scope>NUCLEOTIDE SEQUENCE [LARGE SCALE GENOMIC DNA]</scope>
    <source>
        <strain evidence="2 3">CBS 135458</strain>
    </source>
</reference>
<dbReference type="RefSeq" id="XP_066716348.1">
    <property type="nucleotide sequence ID" value="XM_066857079.1"/>
</dbReference>
<evidence type="ECO:0000313" key="3">
    <source>
        <dbReference type="Proteomes" id="UP001480595"/>
    </source>
</evidence>
<evidence type="ECO:0000256" key="1">
    <source>
        <dbReference type="SAM" id="MobiDB-lite"/>
    </source>
</evidence>
<dbReference type="GeneID" id="92090142"/>
<evidence type="ECO:0000313" key="2">
    <source>
        <dbReference type="EMBL" id="KAK8069054.1"/>
    </source>
</evidence>
<proteinExistence type="predicted"/>
<name>A0ABR1VCW5_9PEZI</name>
<sequence length="167" mass="18171">MSPATTRRSARLHATNPRPRTATNNVGGPHNTASSSDDDDGNDYDNEFIPANISPHRVVASANGPSLRPPRPSKRHPEDGTFDHNASAKRLRTNGSVPSLPARSPKTSNPERHRASRSASMASASDNYVDPELFNFVNSKMLKRKPDEAPPVTEPTTAARRSWTGRP</sequence>
<organism evidence="2 3">
    <name type="scientific">Apiospora phragmitis</name>
    <dbReference type="NCBI Taxonomy" id="2905665"/>
    <lineage>
        <taxon>Eukaryota</taxon>
        <taxon>Fungi</taxon>
        <taxon>Dikarya</taxon>
        <taxon>Ascomycota</taxon>
        <taxon>Pezizomycotina</taxon>
        <taxon>Sordariomycetes</taxon>
        <taxon>Xylariomycetidae</taxon>
        <taxon>Amphisphaeriales</taxon>
        <taxon>Apiosporaceae</taxon>
        <taxon>Apiospora</taxon>
    </lineage>
</organism>
<feature type="compositionally biased region" description="Acidic residues" evidence="1">
    <location>
        <begin position="36"/>
        <end position="46"/>
    </location>
</feature>
<dbReference type="Proteomes" id="UP001480595">
    <property type="component" value="Unassembled WGS sequence"/>
</dbReference>
<accession>A0ABR1VCW5</accession>
<comment type="caution">
    <text evidence="2">The sequence shown here is derived from an EMBL/GenBank/DDBJ whole genome shotgun (WGS) entry which is preliminary data.</text>
</comment>